<dbReference type="PROSITE" id="PS50209">
    <property type="entry name" value="CARD"/>
    <property type="match status" value="3"/>
</dbReference>
<dbReference type="Proteomes" id="UP000770717">
    <property type="component" value="Unassembled WGS sequence"/>
</dbReference>
<dbReference type="Gene3D" id="1.10.533.10">
    <property type="entry name" value="Death Domain, Fas"/>
    <property type="match status" value="4"/>
</dbReference>
<keyword evidence="3" id="KW-0399">Innate immunity</keyword>
<protein>
    <submittedName>
        <fullName evidence="9">Uncharacterized protein</fullName>
    </submittedName>
</protein>
<evidence type="ECO:0000256" key="1">
    <source>
        <dbReference type="ARBA" id="ARBA00004110"/>
    </source>
</evidence>
<keyword evidence="10" id="KW-1185">Reference proteome</keyword>
<keyword evidence="4" id="KW-0391">Immunity</keyword>
<accession>A0A8J6B6N9</accession>
<keyword evidence="5" id="KW-0395">Inflammatory response</keyword>
<evidence type="ECO:0000256" key="4">
    <source>
        <dbReference type="ARBA" id="ARBA00022859"/>
    </source>
</evidence>
<name>A0A8J6B6N9_ELECQ</name>
<dbReference type="GO" id="GO:0061702">
    <property type="term" value="C:canonical inflammasome complex"/>
    <property type="evidence" value="ECO:0007669"/>
    <property type="project" value="UniProtKB-SubCell"/>
</dbReference>
<dbReference type="OrthoDB" id="10058437at2759"/>
<sequence>MGLTLQEVLVRALKKLEESSLQKFIEKLRVLEVREQYTKIPKDELTGKDPEHIAGLISTYYRDVYGAEVTLDILEDINEKKVREELQQDLMEVDTRRTPMFTAGGHFIDRHRADLIHGITNVDPVLYDLYRKGVLTKRQRDYIRRGNPGEKMRRLYESIGDWHYRKKEEVYNSFYKHNPRVIDDMEMQEDEPQLEEGFGVTFIDRHRSDLVIRITDVDPVLRDLRDQKVLTQKQYDDVMEKPTNQEKMEELCDVISHWEDAGKYKAYITLRRLNKHLITDLEMKDKMWREVKLPDLRAGDHFIDRHRADLIHGITDVDPVVDDLFRKDLLTIKEQDYIMRPGEPEEKMRRLYAIIRVRDYWDKEEVYNSLYKYNPHVIDDLKIQENESQLEEGKC</sequence>
<feature type="domain" description="CARD" evidence="7">
    <location>
        <begin position="195"/>
        <end position="285"/>
    </location>
</feature>
<evidence type="ECO:0000313" key="10">
    <source>
        <dbReference type="Proteomes" id="UP000770717"/>
    </source>
</evidence>
<dbReference type="PANTHER" id="PTHR46985:SF2">
    <property type="entry name" value="APOPTOSIS-ASSOCIATED SPECK-LIKE PROTEIN CONTAINING A CARD"/>
    <property type="match status" value="1"/>
</dbReference>
<evidence type="ECO:0000259" key="8">
    <source>
        <dbReference type="PROSITE" id="PS50824"/>
    </source>
</evidence>
<dbReference type="InterPro" id="IPR033516">
    <property type="entry name" value="CARD8/ASC/NALP1_CARD"/>
</dbReference>
<feature type="domain" description="CARD" evidence="7">
    <location>
        <begin position="100"/>
        <end position="189"/>
    </location>
</feature>
<evidence type="ECO:0000259" key="7">
    <source>
        <dbReference type="PROSITE" id="PS50209"/>
    </source>
</evidence>
<dbReference type="PROSITE" id="PS50824">
    <property type="entry name" value="DAPIN"/>
    <property type="match status" value="1"/>
</dbReference>
<evidence type="ECO:0000256" key="6">
    <source>
        <dbReference type="ARBA" id="ARBA00023233"/>
    </source>
</evidence>
<feature type="domain" description="CARD" evidence="7">
    <location>
        <begin position="301"/>
        <end position="385"/>
    </location>
</feature>
<dbReference type="Pfam" id="PF02758">
    <property type="entry name" value="PYRIN"/>
    <property type="match status" value="1"/>
</dbReference>
<dbReference type="GO" id="GO:0045087">
    <property type="term" value="P:innate immune response"/>
    <property type="evidence" value="ECO:0007669"/>
    <property type="project" value="UniProtKB-KW"/>
</dbReference>
<keyword evidence="2" id="KW-0963">Cytoplasm</keyword>
<dbReference type="InterPro" id="IPR001315">
    <property type="entry name" value="CARD"/>
</dbReference>
<dbReference type="SUPFAM" id="SSF47986">
    <property type="entry name" value="DEATH domain"/>
    <property type="match status" value="4"/>
</dbReference>
<dbReference type="GO" id="GO:0042981">
    <property type="term" value="P:regulation of apoptotic process"/>
    <property type="evidence" value="ECO:0007669"/>
    <property type="project" value="InterPro"/>
</dbReference>
<evidence type="ECO:0000256" key="2">
    <source>
        <dbReference type="ARBA" id="ARBA00022490"/>
    </source>
</evidence>
<dbReference type="Pfam" id="PF00619">
    <property type="entry name" value="CARD"/>
    <property type="match status" value="3"/>
</dbReference>
<feature type="domain" description="Pyrin" evidence="8">
    <location>
        <begin position="1"/>
        <end position="92"/>
    </location>
</feature>
<dbReference type="CDD" id="cd08330">
    <property type="entry name" value="CARD_ASC_NALP1"/>
    <property type="match status" value="1"/>
</dbReference>
<reference evidence="9" key="1">
    <citation type="thesis" date="2020" institute="ProQuest LLC" country="789 East Eisenhower Parkway, Ann Arbor, MI, USA">
        <title>Comparative Genomics and Chromosome Evolution.</title>
        <authorList>
            <person name="Mudd A.B."/>
        </authorList>
    </citation>
    <scope>NUCLEOTIDE SEQUENCE</scope>
    <source>
        <strain evidence="9">HN-11 Male</strain>
        <tissue evidence="9">Kidney and liver</tissue>
    </source>
</reference>
<comment type="subcellular location">
    <subcellularLocation>
        <location evidence="1">Inflammasome</location>
    </subcellularLocation>
</comment>
<proteinExistence type="predicted"/>
<dbReference type="SMART" id="SM01289">
    <property type="entry name" value="PYRIN"/>
    <property type="match status" value="1"/>
</dbReference>
<evidence type="ECO:0000313" key="9">
    <source>
        <dbReference type="EMBL" id="KAG9465077.1"/>
    </source>
</evidence>
<gene>
    <name evidence="9" type="ORF">GDO78_018964</name>
</gene>
<dbReference type="InterPro" id="IPR051249">
    <property type="entry name" value="NLRP_Inflammasome"/>
</dbReference>
<dbReference type="EMBL" id="WNTK01003516">
    <property type="protein sequence ID" value="KAG9465077.1"/>
    <property type="molecule type" value="Genomic_DNA"/>
</dbReference>
<dbReference type="PANTHER" id="PTHR46985">
    <property type="entry name" value="NACHT, LRR AND PYD DOMAINS-CONTAINING PROTEIN 1"/>
    <property type="match status" value="1"/>
</dbReference>
<dbReference type="AlphaFoldDB" id="A0A8J6B6N9"/>
<organism evidence="9 10">
    <name type="scientific">Eleutherodactylus coqui</name>
    <name type="common">Puerto Rican coqui</name>
    <dbReference type="NCBI Taxonomy" id="57060"/>
    <lineage>
        <taxon>Eukaryota</taxon>
        <taxon>Metazoa</taxon>
        <taxon>Chordata</taxon>
        <taxon>Craniata</taxon>
        <taxon>Vertebrata</taxon>
        <taxon>Euteleostomi</taxon>
        <taxon>Amphibia</taxon>
        <taxon>Batrachia</taxon>
        <taxon>Anura</taxon>
        <taxon>Neobatrachia</taxon>
        <taxon>Hyloidea</taxon>
        <taxon>Eleutherodactylidae</taxon>
        <taxon>Eleutherodactylinae</taxon>
        <taxon>Eleutherodactylus</taxon>
        <taxon>Eleutherodactylus</taxon>
    </lineage>
</organism>
<keyword evidence="6" id="KW-1271">Inflammasome</keyword>
<comment type="caution">
    <text evidence="9">The sequence shown here is derived from an EMBL/GenBank/DDBJ whole genome shotgun (WGS) entry which is preliminary data.</text>
</comment>
<dbReference type="InterPro" id="IPR004020">
    <property type="entry name" value="DAPIN"/>
</dbReference>
<dbReference type="GO" id="GO:0006954">
    <property type="term" value="P:inflammatory response"/>
    <property type="evidence" value="ECO:0007669"/>
    <property type="project" value="UniProtKB-KW"/>
</dbReference>
<dbReference type="InterPro" id="IPR011029">
    <property type="entry name" value="DEATH-like_dom_sf"/>
</dbReference>
<evidence type="ECO:0000256" key="5">
    <source>
        <dbReference type="ARBA" id="ARBA00023198"/>
    </source>
</evidence>
<evidence type="ECO:0000256" key="3">
    <source>
        <dbReference type="ARBA" id="ARBA00022588"/>
    </source>
</evidence>